<dbReference type="EMBL" id="JAPMOS010000013">
    <property type="protein sequence ID" value="KAJ4460371.1"/>
    <property type="molecule type" value="Genomic_DNA"/>
</dbReference>
<reference evidence="2" key="1">
    <citation type="journal article" date="2022" name="bioRxiv">
        <title>Genomics of Preaxostyla Flagellates Illuminates Evolutionary Transitions and the Path Towards Mitochondrial Loss.</title>
        <authorList>
            <person name="Novak L.V.F."/>
            <person name="Treitli S.C."/>
            <person name="Pyrih J."/>
            <person name="Halakuc P."/>
            <person name="Pipaliya S.V."/>
            <person name="Vacek V."/>
            <person name="Brzon O."/>
            <person name="Soukal P."/>
            <person name="Eme L."/>
            <person name="Dacks J.B."/>
            <person name="Karnkowska A."/>
            <person name="Elias M."/>
            <person name="Hampl V."/>
        </authorList>
    </citation>
    <scope>NUCLEOTIDE SEQUENCE</scope>
    <source>
        <strain evidence="2">RCP-MX</strain>
    </source>
</reference>
<dbReference type="InterPro" id="IPR032675">
    <property type="entry name" value="LRR_dom_sf"/>
</dbReference>
<dbReference type="Proteomes" id="UP001141327">
    <property type="component" value="Unassembled WGS sequence"/>
</dbReference>
<name>A0ABQ8UPI9_9EUKA</name>
<evidence type="ECO:0000313" key="3">
    <source>
        <dbReference type="Proteomes" id="UP001141327"/>
    </source>
</evidence>
<feature type="compositionally biased region" description="Acidic residues" evidence="1">
    <location>
        <begin position="292"/>
        <end position="322"/>
    </location>
</feature>
<evidence type="ECO:0000313" key="2">
    <source>
        <dbReference type="EMBL" id="KAJ4460371.1"/>
    </source>
</evidence>
<proteinExistence type="predicted"/>
<keyword evidence="3" id="KW-1185">Reference proteome</keyword>
<gene>
    <name evidence="2" type="ORF">PAPYR_3386</name>
</gene>
<dbReference type="SUPFAM" id="SSF52047">
    <property type="entry name" value="RNI-like"/>
    <property type="match status" value="1"/>
</dbReference>
<comment type="caution">
    <text evidence="2">The sequence shown here is derived from an EMBL/GenBank/DDBJ whole genome shotgun (WGS) entry which is preliminary data.</text>
</comment>
<accession>A0ABQ8UPI9</accession>
<protein>
    <submittedName>
        <fullName evidence="2">Uncharacterized protein</fullName>
    </submittedName>
</protein>
<evidence type="ECO:0000256" key="1">
    <source>
        <dbReference type="SAM" id="MobiDB-lite"/>
    </source>
</evidence>
<feature type="region of interest" description="Disordered" evidence="1">
    <location>
        <begin position="245"/>
        <end position="334"/>
    </location>
</feature>
<dbReference type="Gene3D" id="3.80.10.10">
    <property type="entry name" value="Ribonuclease Inhibitor"/>
    <property type="match status" value="1"/>
</dbReference>
<feature type="compositionally biased region" description="Low complexity" evidence="1">
    <location>
        <begin position="252"/>
        <end position="268"/>
    </location>
</feature>
<organism evidence="2 3">
    <name type="scientific">Paratrimastix pyriformis</name>
    <dbReference type="NCBI Taxonomy" id="342808"/>
    <lineage>
        <taxon>Eukaryota</taxon>
        <taxon>Metamonada</taxon>
        <taxon>Preaxostyla</taxon>
        <taxon>Paratrimastigidae</taxon>
        <taxon>Paratrimastix</taxon>
    </lineage>
</organism>
<sequence length="334" mass="37499">MTHKISVLGEIYLVELVSGPRNPEKFERFFEKSYPQVKRLVIDLHELCFNVDGIELIFPNVEDLTIDDSGNCCRIIYQWRGIIPLAPRLKTLDMRLSFQTMFEGEDGLRPISKLVNLEHFYVHRLRDAQPSDMLNLTALTHLKDLYYWGCSTNECGDDVDVVDLSNCTELVKATFQESRLISPTEPESDERRYGCPIKFPPSLRELTYISCYGSGLTPHLAEELRRAGVQLTAQQSEMFASGTLNMTTASSGPRAGRPGPGDFAGARPVLPEEASERMPRRGRKAAKHESGGDDDDEGFESEDDDDEGSDFEEGEGSGEESAGEEKKTKKHPRK</sequence>